<name>A0A6A6UPC7_9PEZI</name>
<proteinExistence type="predicted"/>
<organism evidence="2 3">
    <name type="scientific">Microthyrium microscopicum</name>
    <dbReference type="NCBI Taxonomy" id="703497"/>
    <lineage>
        <taxon>Eukaryota</taxon>
        <taxon>Fungi</taxon>
        <taxon>Dikarya</taxon>
        <taxon>Ascomycota</taxon>
        <taxon>Pezizomycotina</taxon>
        <taxon>Dothideomycetes</taxon>
        <taxon>Dothideomycetes incertae sedis</taxon>
        <taxon>Microthyriales</taxon>
        <taxon>Microthyriaceae</taxon>
        <taxon>Microthyrium</taxon>
    </lineage>
</organism>
<feature type="region of interest" description="Disordered" evidence="1">
    <location>
        <begin position="91"/>
        <end position="114"/>
    </location>
</feature>
<protein>
    <submittedName>
        <fullName evidence="2">Uncharacterized protein</fullName>
    </submittedName>
</protein>
<feature type="non-terminal residue" evidence="2">
    <location>
        <position position="369"/>
    </location>
</feature>
<accession>A0A6A6UPC7</accession>
<keyword evidence="3" id="KW-1185">Reference proteome</keyword>
<dbReference type="EMBL" id="MU004230">
    <property type="protein sequence ID" value="KAF2674102.1"/>
    <property type="molecule type" value="Genomic_DNA"/>
</dbReference>
<reference evidence="2" key="1">
    <citation type="journal article" date="2020" name="Stud. Mycol.">
        <title>101 Dothideomycetes genomes: a test case for predicting lifestyles and emergence of pathogens.</title>
        <authorList>
            <person name="Haridas S."/>
            <person name="Albert R."/>
            <person name="Binder M."/>
            <person name="Bloem J."/>
            <person name="Labutti K."/>
            <person name="Salamov A."/>
            <person name="Andreopoulos B."/>
            <person name="Baker S."/>
            <person name="Barry K."/>
            <person name="Bills G."/>
            <person name="Bluhm B."/>
            <person name="Cannon C."/>
            <person name="Castanera R."/>
            <person name="Culley D."/>
            <person name="Daum C."/>
            <person name="Ezra D."/>
            <person name="Gonzalez J."/>
            <person name="Henrissat B."/>
            <person name="Kuo A."/>
            <person name="Liang C."/>
            <person name="Lipzen A."/>
            <person name="Lutzoni F."/>
            <person name="Magnuson J."/>
            <person name="Mondo S."/>
            <person name="Nolan M."/>
            <person name="Ohm R."/>
            <person name="Pangilinan J."/>
            <person name="Park H.-J."/>
            <person name="Ramirez L."/>
            <person name="Alfaro M."/>
            <person name="Sun H."/>
            <person name="Tritt A."/>
            <person name="Yoshinaga Y."/>
            <person name="Zwiers L.-H."/>
            <person name="Turgeon B."/>
            <person name="Goodwin S."/>
            <person name="Spatafora J."/>
            <person name="Crous P."/>
            <person name="Grigoriev I."/>
        </authorList>
    </citation>
    <scope>NUCLEOTIDE SEQUENCE</scope>
    <source>
        <strain evidence="2">CBS 115976</strain>
    </source>
</reference>
<sequence>MPSCSGLMASPAICNFTASPIFSRTLLLLLIPPEQMAYYMDPAVAPFIVRPGLLLESIPTAFKSRRAEHSRLKQTKLYGYGFVRIGIKKGRSVKKGHSSKRDSKKPIATKRKPPKLKQTLLKQAAHISLWRNYIADFVSPKLDCNKPNCETCGFDHWRGRQSSLCEYGFVPTEGLDHTPGACPVNHRSDHPLAYPKVQAMNPGYDQTEYEEYDWSKLNDEIYQERYYLPTDDKSIDVRMRGWACDPAVEIILRKFRLCNYLCKGTNSWKYPTQKQKRRLERVTKGQQPFGFFPFDHFVHQAFMAARPQGRGLKNLRSLELRNGESVQSLRARRNSSLEQLPPEIQTIILDYMLEDPSPTSRIALQSLYT</sequence>
<evidence type="ECO:0000313" key="3">
    <source>
        <dbReference type="Proteomes" id="UP000799302"/>
    </source>
</evidence>
<evidence type="ECO:0000256" key="1">
    <source>
        <dbReference type="SAM" id="MobiDB-lite"/>
    </source>
</evidence>
<gene>
    <name evidence="2" type="ORF">BT63DRAFT_435267</name>
</gene>
<dbReference type="AlphaFoldDB" id="A0A6A6UPC7"/>
<evidence type="ECO:0000313" key="2">
    <source>
        <dbReference type="EMBL" id="KAF2674102.1"/>
    </source>
</evidence>
<dbReference type="Proteomes" id="UP000799302">
    <property type="component" value="Unassembled WGS sequence"/>
</dbReference>